<protein>
    <submittedName>
        <fullName evidence="1">Uncharacterized protein</fullName>
    </submittedName>
</protein>
<evidence type="ECO:0000313" key="1">
    <source>
        <dbReference type="EMBL" id="TFK21865.1"/>
    </source>
</evidence>
<keyword evidence="2" id="KW-1185">Reference proteome</keyword>
<accession>A0A5C3KP78</accession>
<dbReference type="PANTHER" id="PTHR38846">
    <property type="entry name" value="C3H1-TYPE DOMAIN-CONTAINING PROTEIN"/>
    <property type="match status" value="1"/>
</dbReference>
<proteinExistence type="predicted"/>
<evidence type="ECO:0000313" key="2">
    <source>
        <dbReference type="Proteomes" id="UP000307440"/>
    </source>
</evidence>
<dbReference type="AlphaFoldDB" id="A0A5C3KP78"/>
<organism evidence="1 2">
    <name type="scientific">Coprinopsis marcescibilis</name>
    <name type="common">Agaric fungus</name>
    <name type="synonym">Psathyrella marcescibilis</name>
    <dbReference type="NCBI Taxonomy" id="230819"/>
    <lineage>
        <taxon>Eukaryota</taxon>
        <taxon>Fungi</taxon>
        <taxon>Dikarya</taxon>
        <taxon>Basidiomycota</taxon>
        <taxon>Agaricomycotina</taxon>
        <taxon>Agaricomycetes</taxon>
        <taxon>Agaricomycetidae</taxon>
        <taxon>Agaricales</taxon>
        <taxon>Agaricineae</taxon>
        <taxon>Psathyrellaceae</taxon>
        <taxon>Coprinopsis</taxon>
    </lineage>
</organism>
<dbReference type="EMBL" id="ML210256">
    <property type="protein sequence ID" value="TFK21865.1"/>
    <property type="molecule type" value="Genomic_DNA"/>
</dbReference>
<dbReference type="STRING" id="230819.A0A5C3KP78"/>
<sequence>MQEYLVGICPRYLSGAPTPAFYKPYHQDSKKSNGQGPLHAFFAQYSPQFIYNPNKNTTAEFQRLRKMRDDALYAKFADAFAHQFNANFGTEEQSLLSWQGLCATLGIPPIPYTLKEAKQKVINTHVNLVDLTDHFYNPKIKRPIFQSLEELRDYTNSKRRYYPLDSAYAGSLLKFLLREIRSSYHGSRGKYKFQGGREGRRCR</sequence>
<reference evidence="1 2" key="1">
    <citation type="journal article" date="2019" name="Nat. Ecol. Evol.">
        <title>Megaphylogeny resolves global patterns of mushroom evolution.</title>
        <authorList>
            <person name="Varga T."/>
            <person name="Krizsan K."/>
            <person name="Foldi C."/>
            <person name="Dima B."/>
            <person name="Sanchez-Garcia M."/>
            <person name="Sanchez-Ramirez S."/>
            <person name="Szollosi G.J."/>
            <person name="Szarkandi J.G."/>
            <person name="Papp V."/>
            <person name="Albert L."/>
            <person name="Andreopoulos W."/>
            <person name="Angelini C."/>
            <person name="Antonin V."/>
            <person name="Barry K.W."/>
            <person name="Bougher N.L."/>
            <person name="Buchanan P."/>
            <person name="Buyck B."/>
            <person name="Bense V."/>
            <person name="Catcheside P."/>
            <person name="Chovatia M."/>
            <person name="Cooper J."/>
            <person name="Damon W."/>
            <person name="Desjardin D."/>
            <person name="Finy P."/>
            <person name="Geml J."/>
            <person name="Haridas S."/>
            <person name="Hughes K."/>
            <person name="Justo A."/>
            <person name="Karasinski D."/>
            <person name="Kautmanova I."/>
            <person name="Kiss B."/>
            <person name="Kocsube S."/>
            <person name="Kotiranta H."/>
            <person name="LaButti K.M."/>
            <person name="Lechner B.E."/>
            <person name="Liimatainen K."/>
            <person name="Lipzen A."/>
            <person name="Lukacs Z."/>
            <person name="Mihaltcheva S."/>
            <person name="Morgado L.N."/>
            <person name="Niskanen T."/>
            <person name="Noordeloos M.E."/>
            <person name="Ohm R.A."/>
            <person name="Ortiz-Santana B."/>
            <person name="Ovrebo C."/>
            <person name="Racz N."/>
            <person name="Riley R."/>
            <person name="Savchenko A."/>
            <person name="Shiryaev A."/>
            <person name="Soop K."/>
            <person name="Spirin V."/>
            <person name="Szebenyi C."/>
            <person name="Tomsovsky M."/>
            <person name="Tulloss R.E."/>
            <person name="Uehling J."/>
            <person name="Grigoriev I.V."/>
            <person name="Vagvolgyi C."/>
            <person name="Papp T."/>
            <person name="Martin F.M."/>
            <person name="Miettinen O."/>
            <person name="Hibbett D.S."/>
            <person name="Nagy L.G."/>
        </authorList>
    </citation>
    <scope>NUCLEOTIDE SEQUENCE [LARGE SCALE GENOMIC DNA]</scope>
    <source>
        <strain evidence="1 2">CBS 121175</strain>
    </source>
</reference>
<dbReference type="Proteomes" id="UP000307440">
    <property type="component" value="Unassembled WGS sequence"/>
</dbReference>
<dbReference type="OrthoDB" id="6105938at2759"/>
<gene>
    <name evidence="1" type="ORF">FA15DRAFT_696103</name>
</gene>
<dbReference type="PANTHER" id="PTHR38846:SF1">
    <property type="entry name" value="C3H1-TYPE DOMAIN-CONTAINING PROTEIN"/>
    <property type="match status" value="1"/>
</dbReference>
<name>A0A5C3KP78_COPMA</name>